<dbReference type="SUPFAM" id="SSF55856">
    <property type="entry name" value="Cytochrome b5-like heme/steroid binding domain"/>
    <property type="match status" value="1"/>
</dbReference>
<dbReference type="RefSeq" id="WP_078116500.1">
    <property type="nucleotide sequence ID" value="NZ_MWMH01000006.1"/>
</dbReference>
<dbReference type="Pfam" id="PF00173">
    <property type="entry name" value="Cyt-b5"/>
    <property type="match status" value="1"/>
</dbReference>
<dbReference type="SMART" id="SM01117">
    <property type="entry name" value="Cyt-b5"/>
    <property type="match status" value="1"/>
</dbReference>
<evidence type="ECO:0000313" key="2">
    <source>
        <dbReference type="EMBL" id="OOP72107.1"/>
    </source>
</evidence>
<comment type="caution">
    <text evidence="2">The sequence shown here is derived from an EMBL/GenBank/DDBJ whole genome shotgun (WGS) entry which is preliminary data.</text>
</comment>
<name>A0A1S9N3K1_CLOBE</name>
<reference evidence="2 3" key="1">
    <citation type="submission" date="2017-02" db="EMBL/GenBank/DDBJ databases">
        <title>Genome sequence of Clostridium beijerinckii Br21.</title>
        <authorList>
            <person name="Fonseca B.C."/>
            <person name="Guazzaroni M.E."/>
            <person name="Riano-Pachon D.M."/>
            <person name="Reginatto V."/>
        </authorList>
    </citation>
    <scope>NUCLEOTIDE SEQUENCE [LARGE SCALE GENOMIC DNA]</scope>
    <source>
        <strain evidence="2 3">Br21</strain>
    </source>
</reference>
<feature type="domain" description="Cytochrome b5 heme-binding" evidence="1">
    <location>
        <begin position="24"/>
        <end position="95"/>
    </location>
</feature>
<proteinExistence type="predicted"/>
<dbReference type="InterPro" id="IPR001199">
    <property type="entry name" value="Cyt_B5-like_heme/steroid-bd"/>
</dbReference>
<evidence type="ECO:0000313" key="3">
    <source>
        <dbReference type="Proteomes" id="UP000190959"/>
    </source>
</evidence>
<dbReference type="AlphaFoldDB" id="A0A1S9N3K1"/>
<dbReference type="EMBL" id="MWMH01000006">
    <property type="protein sequence ID" value="OOP72107.1"/>
    <property type="molecule type" value="Genomic_DNA"/>
</dbReference>
<protein>
    <submittedName>
        <fullName evidence="2">Cytochrome b5</fullName>
    </submittedName>
</protein>
<sequence length="190" mass="21267">MFSYFEFKSISEVIEDYGRQQKEFTLEELSKYNGSNGKPAYVAVDGIVYDLSKVEPWAGGKHFGLIAGKDLTNEFNSHHGIKKVLNNKPKVGILTVSKDNNTSSPARITLADTYDFSPDDWIEYITPLVDDALEEATGGVNLEHLFQKYIMIGILVGEGMTFKEAIGEIEDWEKTGISKLLDQSKINKGY</sequence>
<gene>
    <name evidence="2" type="ORF">CBEIBR21_17790</name>
</gene>
<accession>A0A1S9N3K1</accession>
<evidence type="ECO:0000259" key="1">
    <source>
        <dbReference type="SMART" id="SM01117"/>
    </source>
</evidence>
<dbReference type="Gene3D" id="3.10.120.10">
    <property type="entry name" value="Cytochrome b5-like heme/steroid binding domain"/>
    <property type="match status" value="1"/>
</dbReference>
<organism evidence="2 3">
    <name type="scientific">Clostridium beijerinckii</name>
    <name type="common">Clostridium MP</name>
    <dbReference type="NCBI Taxonomy" id="1520"/>
    <lineage>
        <taxon>Bacteria</taxon>
        <taxon>Bacillati</taxon>
        <taxon>Bacillota</taxon>
        <taxon>Clostridia</taxon>
        <taxon>Eubacteriales</taxon>
        <taxon>Clostridiaceae</taxon>
        <taxon>Clostridium</taxon>
    </lineage>
</organism>
<dbReference type="Proteomes" id="UP000190959">
    <property type="component" value="Unassembled WGS sequence"/>
</dbReference>
<dbReference type="InterPro" id="IPR036400">
    <property type="entry name" value="Cyt_B5-like_heme/steroid_sf"/>
</dbReference>